<dbReference type="EMBL" id="AP010968">
    <property type="protein sequence ID" value="BAJ26218.1"/>
    <property type="molecule type" value="Genomic_DNA"/>
</dbReference>
<gene>
    <name evidence="1" type="ordered locus">KSE_03710</name>
</gene>
<dbReference type="AlphaFoldDB" id="E4N4T7"/>
<name>E4N4T7_KITSK</name>
<dbReference type="eggNOG" id="ENOG5032BGI">
    <property type="taxonomic scope" value="Bacteria"/>
</dbReference>
<evidence type="ECO:0000313" key="1">
    <source>
        <dbReference type="EMBL" id="BAJ26218.1"/>
    </source>
</evidence>
<organism evidence="1 2">
    <name type="scientific">Kitasatospora setae (strain ATCC 33774 / DSM 43861 / JCM 3304 / KCC A-0304 / NBRC 14216 / KM-6054)</name>
    <name type="common">Streptomyces setae</name>
    <dbReference type="NCBI Taxonomy" id="452652"/>
    <lineage>
        <taxon>Bacteria</taxon>
        <taxon>Bacillati</taxon>
        <taxon>Actinomycetota</taxon>
        <taxon>Actinomycetes</taxon>
        <taxon>Kitasatosporales</taxon>
        <taxon>Streptomycetaceae</taxon>
        <taxon>Kitasatospora</taxon>
    </lineage>
</organism>
<evidence type="ECO:0000313" key="2">
    <source>
        <dbReference type="Proteomes" id="UP000007076"/>
    </source>
</evidence>
<dbReference type="Proteomes" id="UP000007076">
    <property type="component" value="Chromosome"/>
</dbReference>
<reference evidence="1 2" key="1">
    <citation type="journal article" date="2010" name="DNA Res.">
        <title>Genome sequence of Kitasatospora setae NBRC 14216T: an evolutionary snapshot of the family Streptomycetaceae.</title>
        <authorList>
            <person name="Ichikawa N."/>
            <person name="Oguchi A."/>
            <person name="Ikeda H."/>
            <person name="Ishikawa J."/>
            <person name="Kitani S."/>
            <person name="Watanabe Y."/>
            <person name="Nakamura S."/>
            <person name="Katano Y."/>
            <person name="Kishi E."/>
            <person name="Sasagawa M."/>
            <person name="Ankai A."/>
            <person name="Fukui S."/>
            <person name="Hashimoto Y."/>
            <person name="Kamata S."/>
            <person name="Otoguro M."/>
            <person name="Tanikawa S."/>
            <person name="Nihira T."/>
            <person name="Horinouchi S."/>
            <person name="Ohnishi Y."/>
            <person name="Hayakawa M."/>
            <person name="Kuzuyama T."/>
            <person name="Arisawa A."/>
            <person name="Nomoto F."/>
            <person name="Miura H."/>
            <person name="Takahashi Y."/>
            <person name="Fujita N."/>
        </authorList>
    </citation>
    <scope>NUCLEOTIDE SEQUENCE [LARGE SCALE GENOMIC DNA]</scope>
    <source>
        <strain evidence="2">ATCC 33774 / DSM 43861 / JCM 3304 / KCC A-0304 / NBRC 14216 / KM-6054</strain>
    </source>
</reference>
<evidence type="ECO:0008006" key="3">
    <source>
        <dbReference type="Google" id="ProtNLM"/>
    </source>
</evidence>
<accession>E4N4T7</accession>
<proteinExistence type="predicted"/>
<dbReference type="RefSeq" id="WP_014133538.1">
    <property type="nucleotide sequence ID" value="NC_016109.1"/>
</dbReference>
<dbReference type="PATRIC" id="fig|452652.3.peg.365"/>
<dbReference type="SUPFAM" id="SSF160631">
    <property type="entry name" value="SMI1/KNR4-like"/>
    <property type="match status" value="1"/>
</dbReference>
<keyword evidence="2" id="KW-1185">Reference proteome</keyword>
<dbReference type="InterPro" id="IPR037883">
    <property type="entry name" value="Knr4/Smi1-like_sf"/>
</dbReference>
<dbReference type="KEGG" id="ksk:KSE_03710"/>
<dbReference type="HOGENOM" id="CLU_1793925_0_0_11"/>
<dbReference type="STRING" id="452652.KSE_03710"/>
<sequence length="144" mass="15305">MTDDEIIAACLRVARERQAPPPAPPEAVAEAERVIGFAFPVLLRRLYTEVSDGGFGPADGVPPLGTGSGRELLTVPYEHGPDPTGTVPAGVVPLYDLGCTMWWMVDFRDPDGAMWYNAEGDCQPEGITLAQWLAGVLDGEPGPA</sequence>
<protein>
    <recommendedName>
        <fullName evidence="3">Knr4/Smi1-like domain-containing protein</fullName>
    </recommendedName>
</protein>